<evidence type="ECO:0000313" key="1">
    <source>
        <dbReference type="EMBL" id="MBB3022770.1"/>
    </source>
</evidence>
<dbReference type="EMBL" id="JACHWP010000001">
    <property type="protein sequence ID" value="MBB3022770.1"/>
    <property type="molecule type" value="Genomic_DNA"/>
</dbReference>
<protein>
    <submittedName>
        <fullName evidence="1">Uncharacterized protein</fullName>
    </submittedName>
</protein>
<gene>
    <name evidence="1" type="ORF">FHX50_001018</name>
</gene>
<accession>A0A839QVG5</accession>
<name>A0A839QVG5_9MICO</name>
<reference evidence="1 2" key="1">
    <citation type="submission" date="2020-08" db="EMBL/GenBank/DDBJ databases">
        <title>Sequencing the genomes of 1000 actinobacteria strains.</title>
        <authorList>
            <person name="Klenk H.-P."/>
        </authorList>
    </citation>
    <scope>NUCLEOTIDE SEQUENCE [LARGE SCALE GENOMIC DNA]</scope>
    <source>
        <strain evidence="1 2">DSM 23040</strain>
    </source>
</reference>
<dbReference type="RefSeq" id="WP_183375068.1">
    <property type="nucleotide sequence ID" value="NZ_CBCSFZ010000038.1"/>
</dbReference>
<evidence type="ECO:0000313" key="2">
    <source>
        <dbReference type="Proteomes" id="UP000568050"/>
    </source>
</evidence>
<dbReference type="Proteomes" id="UP000568050">
    <property type="component" value="Unassembled WGS sequence"/>
</dbReference>
<sequence length="79" mass="7862">MVIAHTAPSDGPARILITSEFLTAPLFALLVGAGTGRTEPVRAAVRIADAMGAPVGPREAVSAGAASAGRAAFPVRPRG</sequence>
<keyword evidence="2" id="KW-1185">Reference proteome</keyword>
<comment type="caution">
    <text evidence="1">The sequence shown here is derived from an EMBL/GenBank/DDBJ whole genome shotgun (WGS) entry which is preliminary data.</text>
</comment>
<proteinExistence type="predicted"/>
<organism evidence="1 2">
    <name type="scientific">Helcobacillus massiliensis</name>
    <dbReference type="NCBI Taxonomy" id="521392"/>
    <lineage>
        <taxon>Bacteria</taxon>
        <taxon>Bacillati</taxon>
        <taxon>Actinomycetota</taxon>
        <taxon>Actinomycetes</taxon>
        <taxon>Micrococcales</taxon>
        <taxon>Dermabacteraceae</taxon>
        <taxon>Helcobacillus</taxon>
    </lineage>
</organism>
<dbReference type="AlphaFoldDB" id="A0A839QVG5"/>